<dbReference type="Proteomes" id="UP000199120">
    <property type="component" value="Unassembled WGS sequence"/>
</dbReference>
<dbReference type="STRING" id="416943.SAMN05445871_6222"/>
<keyword evidence="2 4" id="KW-0238">DNA-binding</keyword>
<evidence type="ECO:0000256" key="2">
    <source>
        <dbReference type="ARBA" id="ARBA00023125"/>
    </source>
</evidence>
<dbReference type="PROSITE" id="PS50977">
    <property type="entry name" value="HTH_TETR_2"/>
    <property type="match status" value="1"/>
</dbReference>
<dbReference type="InterPro" id="IPR001647">
    <property type="entry name" value="HTH_TetR"/>
</dbReference>
<gene>
    <name evidence="6" type="ORF">SAMN05192542_10144</name>
</gene>
<feature type="domain" description="HTH tetR-type" evidence="5">
    <location>
        <begin position="9"/>
        <end position="69"/>
    </location>
</feature>
<dbReference type="Gene3D" id="1.10.10.60">
    <property type="entry name" value="Homeodomain-like"/>
    <property type="match status" value="1"/>
</dbReference>
<evidence type="ECO:0000313" key="7">
    <source>
        <dbReference type="Proteomes" id="UP000199120"/>
    </source>
</evidence>
<name>A0A1H7F3L0_9BURK</name>
<evidence type="ECO:0000256" key="4">
    <source>
        <dbReference type="PROSITE-ProRule" id="PRU00335"/>
    </source>
</evidence>
<evidence type="ECO:0000256" key="1">
    <source>
        <dbReference type="ARBA" id="ARBA00023015"/>
    </source>
</evidence>
<dbReference type="InterPro" id="IPR036271">
    <property type="entry name" value="Tet_transcr_reg_TetR-rel_C_sf"/>
</dbReference>
<dbReference type="InterPro" id="IPR009057">
    <property type="entry name" value="Homeodomain-like_sf"/>
</dbReference>
<dbReference type="EMBL" id="FOAJ01000001">
    <property type="protein sequence ID" value="SEK18600.1"/>
    <property type="molecule type" value="Genomic_DNA"/>
</dbReference>
<evidence type="ECO:0000259" key="5">
    <source>
        <dbReference type="PROSITE" id="PS50977"/>
    </source>
</evidence>
<proteinExistence type="predicted"/>
<dbReference type="SUPFAM" id="SSF46689">
    <property type="entry name" value="Homeodomain-like"/>
    <property type="match status" value="1"/>
</dbReference>
<keyword evidence="7" id="KW-1185">Reference proteome</keyword>
<keyword evidence="1" id="KW-0805">Transcription regulation</keyword>
<dbReference type="GO" id="GO:0003677">
    <property type="term" value="F:DNA binding"/>
    <property type="evidence" value="ECO:0007669"/>
    <property type="project" value="UniProtKB-UniRule"/>
</dbReference>
<dbReference type="InterPro" id="IPR011075">
    <property type="entry name" value="TetR_C"/>
</dbReference>
<reference evidence="7" key="1">
    <citation type="submission" date="2016-10" db="EMBL/GenBank/DDBJ databases">
        <authorList>
            <person name="Varghese N."/>
            <person name="Submissions S."/>
        </authorList>
    </citation>
    <scope>NUCLEOTIDE SEQUENCE [LARGE SCALE GENOMIC DNA]</scope>
    <source>
        <strain evidence="7">LMG 26416</strain>
    </source>
</reference>
<feature type="DNA-binding region" description="H-T-H motif" evidence="4">
    <location>
        <begin position="32"/>
        <end position="51"/>
    </location>
</feature>
<keyword evidence="3" id="KW-0804">Transcription</keyword>
<accession>A0A1H7F3L0</accession>
<dbReference type="Pfam" id="PF00440">
    <property type="entry name" value="TetR_N"/>
    <property type="match status" value="1"/>
</dbReference>
<organism evidence="6 7">
    <name type="scientific">Paraburkholderia caballeronis</name>
    <dbReference type="NCBI Taxonomy" id="416943"/>
    <lineage>
        <taxon>Bacteria</taxon>
        <taxon>Pseudomonadati</taxon>
        <taxon>Pseudomonadota</taxon>
        <taxon>Betaproteobacteria</taxon>
        <taxon>Burkholderiales</taxon>
        <taxon>Burkholderiaceae</taxon>
        <taxon>Paraburkholderia</taxon>
    </lineage>
</organism>
<evidence type="ECO:0000256" key="3">
    <source>
        <dbReference type="ARBA" id="ARBA00023163"/>
    </source>
</evidence>
<dbReference type="AlphaFoldDB" id="A0A1H7F3L0"/>
<sequence>MPRRGRPRNFDRDAVLDRAMQTFWKLGYEGASIADLTAAMGITAQSLYAAFGSKSALYREALGRYRDTAGAFPARALTEETSAVAGFERLLNEAATEYSRPRRPRGCMISTGVLVCAAENRDEAKHVAQLRRDTIDLFRQRLDAAIDAGELAPDADSAGLARYLGAIVQGMAVQAQDGASRDELLAIAQVAVLALKQHRRVKARRA</sequence>
<dbReference type="SUPFAM" id="SSF48498">
    <property type="entry name" value="Tetracyclin repressor-like, C-terminal domain"/>
    <property type="match status" value="1"/>
</dbReference>
<dbReference type="Gene3D" id="1.10.357.10">
    <property type="entry name" value="Tetracycline Repressor, domain 2"/>
    <property type="match status" value="1"/>
</dbReference>
<protein>
    <submittedName>
        <fullName evidence="6">DNA-binding transcriptional regulator, AcrR family</fullName>
    </submittedName>
</protein>
<dbReference type="Pfam" id="PF16925">
    <property type="entry name" value="TetR_C_13"/>
    <property type="match status" value="1"/>
</dbReference>
<evidence type="ECO:0000313" key="6">
    <source>
        <dbReference type="EMBL" id="SEK18600.1"/>
    </source>
</evidence>
<dbReference type="PANTHER" id="PTHR47506">
    <property type="entry name" value="TRANSCRIPTIONAL REGULATORY PROTEIN"/>
    <property type="match status" value="1"/>
</dbReference>
<dbReference type="PANTHER" id="PTHR47506:SF1">
    <property type="entry name" value="HTH-TYPE TRANSCRIPTIONAL REGULATOR YJDC"/>
    <property type="match status" value="1"/>
</dbReference>